<gene>
    <name evidence="2" type="ORF">BVAVS116_H0116</name>
</gene>
<dbReference type="EMBL" id="CP001440">
    <property type="protein sequence ID" value="ACN52973.1"/>
    <property type="molecule type" value="Genomic_DNA"/>
</dbReference>
<evidence type="ECO:0000313" key="3">
    <source>
        <dbReference type="Proteomes" id="UP000006163"/>
    </source>
</evidence>
<reference evidence="2 3" key="1">
    <citation type="journal article" date="2012" name="J. Bacteriol.">
        <title>Whole-Genome Sequences of Borrelia bissettii, Borrelia valaisiana, and Borrelia spielmanii.</title>
        <authorList>
            <person name="Schutzer S.E."/>
            <person name="Fraser-Liggett C.M."/>
            <person name="Qiu W.G."/>
            <person name="Kraiczy P."/>
            <person name="Mongodin E.F."/>
            <person name="Dunn J.J."/>
            <person name="Luft B.J."/>
            <person name="Casjens S.R."/>
        </authorList>
    </citation>
    <scope>NUCLEOTIDE SEQUENCE [LARGE SCALE GENOMIC DNA]</scope>
    <source>
        <strain evidence="2 3">VS116</strain>
        <plasmid evidence="2">VS116_lp28-3</plasmid>
    </source>
</reference>
<name>C0R931_BORVA</name>
<organism evidence="2 3">
    <name type="scientific">Borreliella valaisiana VS116</name>
    <dbReference type="NCBI Taxonomy" id="445987"/>
    <lineage>
        <taxon>Bacteria</taxon>
        <taxon>Pseudomonadati</taxon>
        <taxon>Spirochaetota</taxon>
        <taxon>Spirochaetia</taxon>
        <taxon>Spirochaetales</taxon>
        <taxon>Borreliaceae</taxon>
        <taxon>Borreliella</taxon>
    </lineage>
</organism>
<accession>C0R931</accession>
<sequence length="66" mass="7882">MLSIEKSLFFTRIKKSFRLLIFSFLINLLISLYKEIGSFVFTISLIFIIYAYKNHLCYLQIFFSPS</sequence>
<dbReference type="AlphaFoldDB" id="C0R931"/>
<keyword evidence="1" id="KW-0812">Transmembrane</keyword>
<evidence type="ECO:0000313" key="2">
    <source>
        <dbReference type="EMBL" id="ACN52973.1"/>
    </source>
</evidence>
<keyword evidence="2" id="KW-0614">Plasmid</keyword>
<protein>
    <submittedName>
        <fullName evidence="2">Uncharacterized protein</fullName>
    </submittedName>
</protein>
<geneLocation type="plasmid" evidence="2 3">
    <name>VS116_lp28-3</name>
</geneLocation>
<keyword evidence="1" id="KW-0472">Membrane</keyword>
<keyword evidence="3" id="KW-1185">Reference proteome</keyword>
<dbReference type="HOGENOM" id="CLU_2822575_0_0_12"/>
<proteinExistence type="predicted"/>
<evidence type="ECO:0000256" key="1">
    <source>
        <dbReference type="SAM" id="Phobius"/>
    </source>
</evidence>
<keyword evidence="1" id="KW-1133">Transmembrane helix</keyword>
<dbReference type="Proteomes" id="UP000006163">
    <property type="component" value="Plasmid VS116_lp28-3"/>
</dbReference>
<feature type="transmembrane region" description="Helical" evidence="1">
    <location>
        <begin position="16"/>
        <end position="33"/>
    </location>
</feature>